<protein>
    <submittedName>
        <fullName evidence="2">Uncharacterized protein</fullName>
    </submittedName>
</protein>
<accession>A0A166B9Z9</accession>
<evidence type="ECO:0000313" key="2">
    <source>
        <dbReference type="EMBL" id="KZP12429.1"/>
    </source>
</evidence>
<dbReference type="EMBL" id="KV417647">
    <property type="protein sequence ID" value="KZP12429.1"/>
    <property type="molecule type" value="Genomic_DNA"/>
</dbReference>
<sequence>MFCGDLRFDSGKGRTKAHKSTLCVECTIKVLMSRTSGGWEHQLCKTALEGNAYKMRCHLRSQLENHRKRTPPRSLSMNPSYYPPQPTDCNESLPWEQADWTHVESAERASRDMDIQKAHRRNVEGGGSLPMVSGLSRMDITHI</sequence>
<feature type="region of interest" description="Disordered" evidence="1">
    <location>
        <begin position="63"/>
        <end position="88"/>
    </location>
</feature>
<gene>
    <name evidence="2" type="ORF">FIBSPDRAFT_157256</name>
</gene>
<organism evidence="2 3">
    <name type="scientific">Athelia psychrophila</name>
    <dbReference type="NCBI Taxonomy" id="1759441"/>
    <lineage>
        <taxon>Eukaryota</taxon>
        <taxon>Fungi</taxon>
        <taxon>Dikarya</taxon>
        <taxon>Basidiomycota</taxon>
        <taxon>Agaricomycotina</taxon>
        <taxon>Agaricomycetes</taxon>
        <taxon>Agaricomycetidae</taxon>
        <taxon>Atheliales</taxon>
        <taxon>Atheliaceae</taxon>
        <taxon>Athelia</taxon>
    </lineage>
</organism>
<name>A0A166B9Z9_9AGAM</name>
<feature type="region of interest" description="Disordered" evidence="1">
    <location>
        <begin position="123"/>
        <end position="143"/>
    </location>
</feature>
<evidence type="ECO:0000256" key="1">
    <source>
        <dbReference type="SAM" id="MobiDB-lite"/>
    </source>
</evidence>
<proteinExistence type="predicted"/>
<reference evidence="2 3" key="1">
    <citation type="journal article" date="2016" name="Mol. Biol. Evol.">
        <title>Comparative Genomics of Early-Diverging Mushroom-Forming Fungi Provides Insights into the Origins of Lignocellulose Decay Capabilities.</title>
        <authorList>
            <person name="Nagy L.G."/>
            <person name="Riley R."/>
            <person name="Tritt A."/>
            <person name="Adam C."/>
            <person name="Daum C."/>
            <person name="Floudas D."/>
            <person name="Sun H."/>
            <person name="Yadav J.S."/>
            <person name="Pangilinan J."/>
            <person name="Larsson K.H."/>
            <person name="Matsuura K."/>
            <person name="Barry K."/>
            <person name="Labutti K."/>
            <person name="Kuo R."/>
            <person name="Ohm R.A."/>
            <person name="Bhattacharya S.S."/>
            <person name="Shirouzu T."/>
            <person name="Yoshinaga Y."/>
            <person name="Martin F.M."/>
            <person name="Grigoriev I.V."/>
            <person name="Hibbett D.S."/>
        </authorList>
    </citation>
    <scope>NUCLEOTIDE SEQUENCE [LARGE SCALE GENOMIC DNA]</scope>
    <source>
        <strain evidence="2 3">CBS 109695</strain>
    </source>
</reference>
<keyword evidence="3" id="KW-1185">Reference proteome</keyword>
<dbReference type="Proteomes" id="UP000076532">
    <property type="component" value="Unassembled WGS sequence"/>
</dbReference>
<evidence type="ECO:0000313" key="3">
    <source>
        <dbReference type="Proteomes" id="UP000076532"/>
    </source>
</evidence>
<dbReference type="AlphaFoldDB" id="A0A166B9Z9"/>